<dbReference type="GO" id="GO:0016301">
    <property type="term" value="F:kinase activity"/>
    <property type="evidence" value="ECO:0007669"/>
    <property type="project" value="UniProtKB-KW"/>
</dbReference>
<dbReference type="CDD" id="cd01942">
    <property type="entry name" value="ribokinase_group_A"/>
    <property type="match status" value="1"/>
</dbReference>
<evidence type="ECO:0000259" key="3">
    <source>
        <dbReference type="Pfam" id="PF00294"/>
    </source>
</evidence>
<dbReference type="InterPro" id="IPR002173">
    <property type="entry name" value="Carboh/pur_kinase_PfkB_CS"/>
</dbReference>
<dbReference type="Proteomes" id="UP000177907">
    <property type="component" value="Unassembled WGS sequence"/>
</dbReference>
<dbReference type="PANTHER" id="PTHR10584:SF166">
    <property type="entry name" value="RIBOKINASE"/>
    <property type="match status" value="1"/>
</dbReference>
<dbReference type="PANTHER" id="PTHR10584">
    <property type="entry name" value="SUGAR KINASE"/>
    <property type="match status" value="1"/>
</dbReference>
<dbReference type="STRING" id="1798704.A3J93_05485"/>
<proteinExistence type="predicted"/>
<dbReference type="Gene3D" id="3.40.1190.20">
    <property type="match status" value="1"/>
</dbReference>
<accession>A0A1F6NW42</accession>
<gene>
    <name evidence="4" type="ORF">A3J93_05485</name>
</gene>
<comment type="caution">
    <text evidence="4">The sequence shown here is derived from an EMBL/GenBank/DDBJ whole genome shotgun (WGS) entry which is preliminary data.</text>
</comment>
<feature type="domain" description="Carbohydrate kinase PfkB" evidence="3">
    <location>
        <begin position="39"/>
        <end position="291"/>
    </location>
</feature>
<dbReference type="AlphaFoldDB" id="A0A1F6NW42"/>
<dbReference type="InterPro" id="IPR029056">
    <property type="entry name" value="Ribokinase-like"/>
</dbReference>
<organism evidence="4 5">
    <name type="scientific">Candidatus Magasanikbacteria bacterium RIFOXYC2_FULL_42_28</name>
    <dbReference type="NCBI Taxonomy" id="1798704"/>
    <lineage>
        <taxon>Bacteria</taxon>
        <taxon>Candidatus Magasanikiibacteriota</taxon>
    </lineage>
</organism>
<protein>
    <recommendedName>
        <fullName evidence="3">Carbohydrate kinase PfkB domain-containing protein</fullName>
    </recommendedName>
</protein>
<dbReference type="SUPFAM" id="SSF53613">
    <property type="entry name" value="Ribokinase-like"/>
    <property type="match status" value="1"/>
</dbReference>
<evidence type="ECO:0000313" key="5">
    <source>
        <dbReference type="Proteomes" id="UP000177907"/>
    </source>
</evidence>
<sequence length="316" mass="35162">MSILVSGTLVYDHIMNFPDSFKNHILPEQVHILNVCFMVDKLEQSWGGTAGNIAYTMKLLGVDSFLVSTLGKDGGQYLEHLRSLGINIENVITDDKQNTAAAYITTDADDNQITAFFNGPLYRSLETEVDRLPNLTLALISPTYKEVMKKHLLDCFQAGIKTVFDPGQQMTAFDEMELKKMISQAHFVVGNDYEIKLLQERTAWDSKEILKNCKVLITTLGEKGSVIMTADGETVEVGACAPQSFDDPTGAGDAYRAGFFVGYELGYNWKTCGQMGAVAASYAIESYGTQAHKFTKEKFSERYQKSFDEEINLLIT</sequence>
<dbReference type="EMBL" id="MFQZ01000007">
    <property type="protein sequence ID" value="OGH88078.1"/>
    <property type="molecule type" value="Genomic_DNA"/>
</dbReference>
<evidence type="ECO:0000256" key="1">
    <source>
        <dbReference type="ARBA" id="ARBA00022679"/>
    </source>
</evidence>
<dbReference type="InterPro" id="IPR011611">
    <property type="entry name" value="PfkB_dom"/>
</dbReference>
<dbReference type="Pfam" id="PF00294">
    <property type="entry name" value="PfkB"/>
    <property type="match status" value="1"/>
</dbReference>
<evidence type="ECO:0000256" key="2">
    <source>
        <dbReference type="ARBA" id="ARBA00022777"/>
    </source>
</evidence>
<dbReference type="PROSITE" id="PS00583">
    <property type="entry name" value="PFKB_KINASES_1"/>
    <property type="match status" value="1"/>
</dbReference>
<keyword evidence="1" id="KW-0808">Transferase</keyword>
<evidence type="ECO:0000313" key="4">
    <source>
        <dbReference type="EMBL" id="OGH88078.1"/>
    </source>
</evidence>
<name>A0A1F6NW42_9BACT</name>
<keyword evidence="2" id="KW-0418">Kinase</keyword>
<reference evidence="4 5" key="1">
    <citation type="journal article" date="2016" name="Nat. Commun.">
        <title>Thousands of microbial genomes shed light on interconnected biogeochemical processes in an aquifer system.</title>
        <authorList>
            <person name="Anantharaman K."/>
            <person name="Brown C.T."/>
            <person name="Hug L.A."/>
            <person name="Sharon I."/>
            <person name="Castelle C.J."/>
            <person name="Probst A.J."/>
            <person name="Thomas B.C."/>
            <person name="Singh A."/>
            <person name="Wilkins M.J."/>
            <person name="Karaoz U."/>
            <person name="Brodie E.L."/>
            <person name="Williams K.H."/>
            <person name="Hubbard S.S."/>
            <person name="Banfield J.F."/>
        </authorList>
    </citation>
    <scope>NUCLEOTIDE SEQUENCE [LARGE SCALE GENOMIC DNA]</scope>
</reference>